<dbReference type="GO" id="GO:0005658">
    <property type="term" value="C:alpha DNA polymerase:primase complex"/>
    <property type="evidence" value="ECO:0007669"/>
    <property type="project" value="TreeGrafter"/>
</dbReference>
<dbReference type="GO" id="GO:0003677">
    <property type="term" value="F:DNA binding"/>
    <property type="evidence" value="ECO:0007669"/>
    <property type="project" value="InterPro"/>
</dbReference>
<sequence length="453" mass="49892">KRALTTPEQPQSKRAAARLSSPGLLLSPASFSPCPTPSQKYSMRGARGEVVATFGAVQGPRWSGKGQTVVQVDLLEGREDSLTSSYKYMFQRLRDVRDGTSTAVGGIRHMAMEIITLFLVTVLGQVCCDSNGKLNAQSVLLEASQEHGARQVPVDLSELKDYSLFPGQVVVMEGINTSGSRFVASKLYEVSLEPVMVMVACGPYTPSDSLAYDPLIDLINIINKDRPDVCILLGPFVDSKHEQIEKGQVTETFETIFSRCVDSIVDGTRGTGCKLVFIPSQRDVHHHYIYPQPPFTLPDLKKDDVQRVTLAPDPCTLLIGGVTLGLTSTDILFHMGAEEISSATGSDRFSRIMKHMLTQRSYYPLYPPAEEVNMDYERFQQYGLLPLTPDILIVPSEMRYFIKDVIGCACVNPGRLTKGQVGGTYGRFLIQQNPVYEEGRRVSPCIAGQVVKI</sequence>
<name>A0AAR2JGJ5_PYGNA</name>
<reference evidence="9" key="2">
    <citation type="submission" date="2025-08" db="UniProtKB">
        <authorList>
            <consortium name="Ensembl"/>
        </authorList>
    </citation>
    <scope>IDENTIFICATION</scope>
</reference>
<dbReference type="PANTHER" id="PTHR23061:SF12">
    <property type="entry name" value="DNA POLYMERASE ALPHA SUBUNIT B"/>
    <property type="match status" value="1"/>
</dbReference>
<evidence type="ECO:0000313" key="9">
    <source>
        <dbReference type="Ensembl" id="ENSPNAP00000051070.1"/>
    </source>
</evidence>
<dbReference type="Ensembl" id="ENSPNAT00000063997.1">
    <property type="protein sequence ID" value="ENSPNAP00000051070.1"/>
    <property type="gene ID" value="ENSPNAG00000019155.2"/>
</dbReference>
<keyword evidence="10" id="KW-1185">Reference proteome</keyword>
<reference evidence="9" key="3">
    <citation type="submission" date="2025-09" db="UniProtKB">
        <authorList>
            <consortium name="Ensembl"/>
        </authorList>
    </citation>
    <scope>IDENTIFICATION</scope>
</reference>
<evidence type="ECO:0000256" key="2">
    <source>
        <dbReference type="ARBA" id="ARBA00007299"/>
    </source>
</evidence>
<feature type="domain" description="DNA polymerase alpha/delta/epsilon subunit B" evidence="7">
    <location>
        <begin position="197"/>
        <end position="403"/>
    </location>
</feature>
<keyword evidence="5" id="KW-0539">Nucleus</keyword>
<comment type="similarity">
    <text evidence="2">Belongs to the DNA polymerase alpha subunit B family.</text>
</comment>
<dbReference type="GO" id="GO:0006270">
    <property type="term" value="P:DNA replication initiation"/>
    <property type="evidence" value="ECO:0007669"/>
    <property type="project" value="TreeGrafter"/>
</dbReference>
<reference evidence="9 10" key="1">
    <citation type="submission" date="2020-10" db="EMBL/GenBank/DDBJ databases">
        <title>Pygocentrus nattereri (red-bellied piranha) genome, fPygNat1, primary haplotype.</title>
        <authorList>
            <person name="Myers G."/>
            <person name="Meyer A."/>
            <person name="Karagic N."/>
            <person name="Pippel M."/>
            <person name="Winkler S."/>
            <person name="Tracey A."/>
            <person name="Wood J."/>
            <person name="Formenti G."/>
            <person name="Howe K."/>
            <person name="Fedrigo O."/>
            <person name="Jarvis E.D."/>
        </authorList>
    </citation>
    <scope>NUCLEOTIDE SEQUENCE [LARGE SCALE GENOMIC DNA]</scope>
</reference>
<evidence type="ECO:0000256" key="1">
    <source>
        <dbReference type="ARBA" id="ARBA00004123"/>
    </source>
</evidence>
<feature type="compositionally biased region" description="Polar residues" evidence="6">
    <location>
        <begin position="1"/>
        <end position="12"/>
    </location>
</feature>
<dbReference type="Pfam" id="PF22062">
    <property type="entry name" value="OB_DPOA2"/>
    <property type="match status" value="1"/>
</dbReference>
<dbReference type="PIRSF" id="PIRSF018300">
    <property type="entry name" value="DNA_pol_alph_2"/>
    <property type="match status" value="1"/>
</dbReference>
<dbReference type="FunFam" id="3.60.21.60:FF:000002">
    <property type="entry name" value="DNA polymerase alpha subunit B"/>
    <property type="match status" value="1"/>
</dbReference>
<feature type="region of interest" description="Disordered" evidence="6">
    <location>
        <begin position="1"/>
        <end position="21"/>
    </location>
</feature>
<dbReference type="GeneTree" id="ENSGT00390000016784"/>
<evidence type="ECO:0000256" key="4">
    <source>
        <dbReference type="ARBA" id="ARBA00022705"/>
    </source>
</evidence>
<evidence type="ECO:0000259" key="7">
    <source>
        <dbReference type="Pfam" id="PF04042"/>
    </source>
</evidence>
<evidence type="ECO:0000256" key="5">
    <source>
        <dbReference type="ARBA" id="ARBA00023242"/>
    </source>
</evidence>
<dbReference type="InterPro" id="IPR007185">
    <property type="entry name" value="DNA_pol_a/d/e_bsu"/>
</dbReference>
<feature type="domain" description="DNA polymerase alpha subunit B OB" evidence="8">
    <location>
        <begin position="120"/>
        <end position="189"/>
    </location>
</feature>
<dbReference type="FunFam" id="3.60.21.60:FF:000003">
    <property type="entry name" value="DNA polymerase alpha subunit B"/>
    <property type="match status" value="1"/>
</dbReference>
<evidence type="ECO:0000256" key="6">
    <source>
        <dbReference type="SAM" id="MobiDB-lite"/>
    </source>
</evidence>
<accession>A0AAR2JGJ5</accession>
<comment type="subcellular location">
    <subcellularLocation>
        <location evidence="1">Nucleus</location>
    </subcellularLocation>
</comment>
<dbReference type="Pfam" id="PF04042">
    <property type="entry name" value="DNA_pol_E_B"/>
    <property type="match status" value="1"/>
</dbReference>
<dbReference type="AlphaFoldDB" id="A0AAR2JGJ5"/>
<dbReference type="InterPro" id="IPR016722">
    <property type="entry name" value="DNA_pol_alpha_bsu"/>
</dbReference>
<organism evidence="9 10">
    <name type="scientific">Pygocentrus nattereri</name>
    <name type="common">Red-bellied piranha</name>
    <dbReference type="NCBI Taxonomy" id="42514"/>
    <lineage>
        <taxon>Eukaryota</taxon>
        <taxon>Metazoa</taxon>
        <taxon>Chordata</taxon>
        <taxon>Craniata</taxon>
        <taxon>Vertebrata</taxon>
        <taxon>Euteleostomi</taxon>
        <taxon>Actinopterygii</taxon>
        <taxon>Neopterygii</taxon>
        <taxon>Teleostei</taxon>
        <taxon>Ostariophysi</taxon>
        <taxon>Characiformes</taxon>
        <taxon>Characoidei</taxon>
        <taxon>Pygocentrus</taxon>
    </lineage>
</organism>
<dbReference type="Proteomes" id="UP001501920">
    <property type="component" value="Chromosome 28"/>
</dbReference>
<protein>
    <recommendedName>
        <fullName evidence="3">DNA polymerase alpha subunit B</fullName>
    </recommendedName>
</protein>
<dbReference type="PANTHER" id="PTHR23061">
    <property type="entry name" value="DNA POLYMERASE 2 ALPHA 70 KDA SUBUNIT"/>
    <property type="match status" value="1"/>
</dbReference>
<dbReference type="Gene3D" id="3.60.21.60">
    <property type="match status" value="2"/>
</dbReference>
<dbReference type="InterPro" id="IPR054300">
    <property type="entry name" value="OB_DPOA2"/>
</dbReference>
<keyword evidence="4" id="KW-0235">DNA replication</keyword>
<proteinExistence type="inferred from homology"/>
<evidence type="ECO:0000313" key="10">
    <source>
        <dbReference type="Proteomes" id="UP001501920"/>
    </source>
</evidence>
<evidence type="ECO:0000259" key="8">
    <source>
        <dbReference type="Pfam" id="PF22062"/>
    </source>
</evidence>
<evidence type="ECO:0000256" key="3">
    <source>
        <dbReference type="ARBA" id="ARBA00018596"/>
    </source>
</evidence>